<dbReference type="InterPro" id="IPR026283">
    <property type="entry name" value="B-gal_1-like"/>
</dbReference>
<dbReference type="PIRSF" id="PIRSF006336">
    <property type="entry name" value="B-gal"/>
    <property type="match status" value="1"/>
</dbReference>
<dbReference type="PRINTS" id="PR00742">
    <property type="entry name" value="GLHYDRLASE35"/>
</dbReference>
<feature type="signal peptide" evidence="5">
    <location>
        <begin position="1"/>
        <end position="20"/>
    </location>
</feature>
<dbReference type="EMBL" id="JAPDDT010000020">
    <property type="protein sequence ID" value="MCW1926013.1"/>
    <property type="molecule type" value="Genomic_DNA"/>
</dbReference>
<evidence type="ECO:0000256" key="5">
    <source>
        <dbReference type="SAM" id="SignalP"/>
    </source>
</evidence>
<dbReference type="InterPro" id="IPR048912">
    <property type="entry name" value="BetaGal1-like_ABD1"/>
</dbReference>
<dbReference type="InterPro" id="IPR001944">
    <property type="entry name" value="Glycoside_Hdrlase_35"/>
</dbReference>
<feature type="domain" description="Beta-galactosidase 1-like first all-beta" evidence="7">
    <location>
        <begin position="386"/>
        <end position="496"/>
    </location>
</feature>
<accession>A0ABT3GRC1</accession>
<evidence type="ECO:0000313" key="9">
    <source>
        <dbReference type="EMBL" id="MCW1926013.1"/>
    </source>
</evidence>
<dbReference type="InterPro" id="IPR017853">
    <property type="entry name" value="GH"/>
</dbReference>
<evidence type="ECO:0000256" key="3">
    <source>
        <dbReference type="ARBA" id="ARBA00023295"/>
    </source>
</evidence>
<evidence type="ECO:0000259" key="7">
    <source>
        <dbReference type="Pfam" id="PF21317"/>
    </source>
</evidence>
<keyword evidence="3" id="KW-0326">Glycosidase</keyword>
<evidence type="ECO:0000256" key="2">
    <source>
        <dbReference type="ARBA" id="ARBA00022801"/>
    </source>
</evidence>
<sequence length="608" mass="67439">MKPFAFLTAAYTALLPISHAATFEVAGNQFHLDGQAFQIRAGEMHYPRIPRAEWANRVKMAKAMGLNTVSLYLFWNLHEERPGQFDFEGQKDFVAFIRECGSQGMKVIVRPGPYVCAEWELGGIPAWVMAEPGVKLRSTDRRYLEPAKAWMRNVAGMLEPLSVAKDGPVLMLQLENEFGSFASDPEYLRELEAALRGGGYTGLLFAGDGPGEETQRRGGLPGLLKAANFGKEAKPAFETLEKVQPGKPRFTAEFWIGWFDQWGRPHHRIDARQKSADLEWMMDEGVSFNLYMFHGGTTRGFWTGANWDGAYRPTTNSYDYSAPLDESGRPTPKYHIFREIISRRLGQETLPEVPALPSPGTIGPISLGEQLSFLKSLPAGETKEVPASMEQFGQGRGFVLYRAQIKGPVDAPLDLAQVQDRVIVLLDGKRIGLGGRSVGTTPVQITAGEGSHRLDLLVENMGRINFGPVMNSERKGLTGIVRLGDRELAAFEHISLPLDQPLAGDYEKAAGATEPGQLVLRRSKFKVATPQDTWLDLRGFGRGVVWLNGINLGRYWSIGPQQTIYVPSVWLRSGGEENELVVLELEKDDCPQEIPTLKEPVWSILPGK</sequence>
<dbReference type="InterPro" id="IPR008979">
    <property type="entry name" value="Galactose-bd-like_sf"/>
</dbReference>
<dbReference type="InterPro" id="IPR048913">
    <property type="entry name" value="BetaGal_gal-bd"/>
</dbReference>
<dbReference type="Pfam" id="PF01301">
    <property type="entry name" value="Glyco_hydro_35"/>
    <property type="match status" value="1"/>
</dbReference>
<evidence type="ECO:0000313" key="10">
    <source>
        <dbReference type="Proteomes" id="UP001320876"/>
    </source>
</evidence>
<dbReference type="Gene3D" id="2.60.120.260">
    <property type="entry name" value="Galactose-binding domain-like"/>
    <property type="match status" value="2"/>
</dbReference>
<evidence type="ECO:0000259" key="6">
    <source>
        <dbReference type="Pfam" id="PF01301"/>
    </source>
</evidence>
<dbReference type="Proteomes" id="UP001320876">
    <property type="component" value="Unassembled WGS sequence"/>
</dbReference>
<comment type="caution">
    <text evidence="9">The sequence shown here is derived from an EMBL/GenBank/DDBJ whole genome shotgun (WGS) entry which is preliminary data.</text>
</comment>
<dbReference type="Pfam" id="PF21317">
    <property type="entry name" value="BetaGal_ABD_1"/>
    <property type="match status" value="1"/>
</dbReference>
<evidence type="ECO:0000259" key="8">
    <source>
        <dbReference type="Pfam" id="PF21467"/>
    </source>
</evidence>
<evidence type="ECO:0000256" key="1">
    <source>
        <dbReference type="ARBA" id="ARBA00009809"/>
    </source>
</evidence>
<evidence type="ECO:0000256" key="4">
    <source>
        <dbReference type="RuleBase" id="RU003679"/>
    </source>
</evidence>
<keyword evidence="10" id="KW-1185">Reference proteome</keyword>
<dbReference type="SUPFAM" id="SSF51445">
    <property type="entry name" value="(Trans)glycosidases"/>
    <property type="match status" value="1"/>
</dbReference>
<dbReference type="Gene3D" id="3.20.20.80">
    <property type="entry name" value="Glycosidases"/>
    <property type="match status" value="1"/>
</dbReference>
<name>A0ABT3GRC1_9BACT</name>
<dbReference type="RefSeq" id="WP_264490121.1">
    <property type="nucleotide sequence ID" value="NZ_JAPDDT010000020.1"/>
</dbReference>
<dbReference type="InterPro" id="IPR031330">
    <property type="entry name" value="Gly_Hdrlase_35_cat"/>
</dbReference>
<reference evidence="9 10" key="1">
    <citation type="submission" date="2022-10" db="EMBL/GenBank/DDBJ databases">
        <title>Luteolibacter arcticus strain CCTCC AB 2014275, whole genome shotgun sequencing project.</title>
        <authorList>
            <person name="Zhao G."/>
            <person name="Shen L."/>
        </authorList>
    </citation>
    <scope>NUCLEOTIDE SEQUENCE [LARGE SCALE GENOMIC DNA]</scope>
    <source>
        <strain evidence="9 10">CCTCC AB 2014275</strain>
    </source>
</reference>
<keyword evidence="2" id="KW-0378">Hydrolase</keyword>
<dbReference type="PANTHER" id="PTHR23421">
    <property type="entry name" value="BETA-GALACTOSIDASE RELATED"/>
    <property type="match status" value="1"/>
</dbReference>
<feature type="domain" description="Glycoside hydrolase 35 catalytic" evidence="6">
    <location>
        <begin position="29"/>
        <end position="342"/>
    </location>
</feature>
<organism evidence="9 10">
    <name type="scientific">Luteolibacter arcticus</name>
    <dbReference type="NCBI Taxonomy" id="1581411"/>
    <lineage>
        <taxon>Bacteria</taxon>
        <taxon>Pseudomonadati</taxon>
        <taxon>Verrucomicrobiota</taxon>
        <taxon>Verrucomicrobiia</taxon>
        <taxon>Verrucomicrobiales</taxon>
        <taxon>Verrucomicrobiaceae</taxon>
        <taxon>Luteolibacter</taxon>
    </lineage>
</organism>
<proteinExistence type="inferred from homology"/>
<dbReference type="SUPFAM" id="SSF49785">
    <property type="entry name" value="Galactose-binding domain-like"/>
    <property type="match status" value="1"/>
</dbReference>
<feature type="chain" id="PRO_5046705574" evidence="5">
    <location>
        <begin position="21"/>
        <end position="608"/>
    </location>
</feature>
<dbReference type="Pfam" id="PF21467">
    <property type="entry name" value="BetaGal_gal-bd"/>
    <property type="match status" value="1"/>
</dbReference>
<comment type="similarity">
    <text evidence="1 4">Belongs to the glycosyl hydrolase 35 family.</text>
</comment>
<keyword evidence="5" id="KW-0732">Signal</keyword>
<feature type="domain" description="Beta-galactosidase galactose-binding" evidence="8">
    <location>
        <begin position="522"/>
        <end position="574"/>
    </location>
</feature>
<protein>
    <submittedName>
        <fullName evidence="9">Beta-galactosidase</fullName>
    </submittedName>
</protein>
<gene>
    <name evidence="9" type="ORF">OKA05_25870</name>
</gene>